<evidence type="ECO:0000313" key="2">
    <source>
        <dbReference type="Proteomes" id="UP000053958"/>
    </source>
</evidence>
<gene>
    <name evidence="1" type="ORF">T310_9962</name>
</gene>
<dbReference type="EMBL" id="LASV01000771">
    <property type="protein sequence ID" value="KKA16444.1"/>
    <property type="molecule type" value="Genomic_DNA"/>
</dbReference>
<feature type="non-terminal residue" evidence="1">
    <location>
        <position position="124"/>
    </location>
</feature>
<dbReference type="GeneID" id="25321874"/>
<comment type="caution">
    <text evidence="1">The sequence shown here is derived from an EMBL/GenBank/DDBJ whole genome shotgun (WGS) entry which is preliminary data.</text>
</comment>
<protein>
    <submittedName>
        <fullName evidence="1">Uncharacterized protein</fullName>
    </submittedName>
</protein>
<name>A0A0F4YE30_RASE3</name>
<sequence length="124" mass="13925">MLAISPPAEGILKGAKNCKRNSQMSIGDKNLSWCELVLKEPEREVRKGNRGIPKYTSGFGILTEWSLYLTIHVQEEKVVPAHGFLVSICNIPPGSLNSFPPDHRVSPWRLRPLSIFCLDSQRRA</sequence>
<evidence type="ECO:0000313" key="1">
    <source>
        <dbReference type="EMBL" id="KKA16444.1"/>
    </source>
</evidence>
<proteinExistence type="predicted"/>
<dbReference type="Proteomes" id="UP000053958">
    <property type="component" value="Unassembled WGS sequence"/>
</dbReference>
<keyword evidence="2" id="KW-1185">Reference proteome</keyword>
<reference evidence="1 2" key="1">
    <citation type="submission" date="2015-04" db="EMBL/GenBank/DDBJ databases">
        <authorList>
            <person name="Heijne W.H."/>
            <person name="Fedorova N.D."/>
            <person name="Nierman W.C."/>
            <person name="Vollebregt A.W."/>
            <person name="Zhao Z."/>
            <person name="Wu L."/>
            <person name="Kumar M."/>
            <person name="Stam H."/>
            <person name="van den Berg M.A."/>
            <person name="Pel H.J."/>
        </authorList>
    </citation>
    <scope>NUCLEOTIDE SEQUENCE [LARGE SCALE GENOMIC DNA]</scope>
    <source>
        <strain evidence="1 2">CBS 393.64</strain>
    </source>
</reference>
<organism evidence="1 2">
    <name type="scientific">Rasamsonia emersonii (strain ATCC 16479 / CBS 393.64 / IMI 116815)</name>
    <dbReference type="NCBI Taxonomy" id="1408163"/>
    <lineage>
        <taxon>Eukaryota</taxon>
        <taxon>Fungi</taxon>
        <taxon>Dikarya</taxon>
        <taxon>Ascomycota</taxon>
        <taxon>Pezizomycotina</taxon>
        <taxon>Eurotiomycetes</taxon>
        <taxon>Eurotiomycetidae</taxon>
        <taxon>Eurotiales</taxon>
        <taxon>Trichocomaceae</taxon>
        <taxon>Rasamsonia</taxon>
    </lineage>
</organism>
<dbReference type="AlphaFoldDB" id="A0A0F4YE30"/>
<accession>A0A0F4YE30</accession>
<dbReference type="RefSeq" id="XP_013323056.1">
    <property type="nucleotide sequence ID" value="XM_013467602.1"/>
</dbReference>